<evidence type="ECO:0000256" key="1">
    <source>
        <dbReference type="SAM" id="Phobius"/>
    </source>
</evidence>
<accession>A0ABR9LBL9</accession>
<reference evidence="2 3" key="1">
    <citation type="submission" date="2020-10" db="EMBL/GenBank/DDBJ databases">
        <title>Sequencing the genomes of 1000 actinobacteria strains.</title>
        <authorList>
            <person name="Klenk H.-P."/>
        </authorList>
    </citation>
    <scope>NUCLEOTIDE SEQUENCE [LARGE SCALE GENOMIC DNA]</scope>
    <source>
        <strain evidence="2 3">DSM 46661</strain>
    </source>
</reference>
<dbReference type="Proteomes" id="UP000656548">
    <property type="component" value="Unassembled WGS sequence"/>
</dbReference>
<keyword evidence="1" id="KW-0472">Membrane</keyword>
<name>A0ABR9LBL9_9PSEU</name>
<comment type="caution">
    <text evidence="2">The sequence shown here is derived from an EMBL/GenBank/DDBJ whole genome shotgun (WGS) entry which is preliminary data.</text>
</comment>
<keyword evidence="3" id="KW-1185">Reference proteome</keyword>
<evidence type="ECO:0000313" key="3">
    <source>
        <dbReference type="Proteomes" id="UP000656548"/>
    </source>
</evidence>
<keyword evidence="1" id="KW-1133">Transmembrane helix</keyword>
<protein>
    <recommendedName>
        <fullName evidence="4">PH domain-containing protein</fullName>
    </recommendedName>
</protein>
<evidence type="ECO:0000313" key="2">
    <source>
        <dbReference type="EMBL" id="MBE1578089.1"/>
    </source>
</evidence>
<keyword evidence="1" id="KW-0812">Transmembrane</keyword>
<evidence type="ECO:0008006" key="4">
    <source>
        <dbReference type="Google" id="ProtNLM"/>
    </source>
</evidence>
<dbReference type="RefSeq" id="WP_192745144.1">
    <property type="nucleotide sequence ID" value="NZ_JADBEJ010000005.1"/>
</dbReference>
<gene>
    <name evidence="2" type="ORF">H4W30_005149</name>
</gene>
<feature type="transmembrane region" description="Helical" evidence="1">
    <location>
        <begin position="56"/>
        <end position="72"/>
    </location>
</feature>
<organism evidence="2 3">
    <name type="scientific">Amycolatopsis roodepoortensis</name>
    <dbReference type="NCBI Taxonomy" id="700274"/>
    <lineage>
        <taxon>Bacteria</taxon>
        <taxon>Bacillati</taxon>
        <taxon>Actinomycetota</taxon>
        <taxon>Actinomycetes</taxon>
        <taxon>Pseudonocardiales</taxon>
        <taxon>Pseudonocardiaceae</taxon>
        <taxon>Amycolatopsis</taxon>
    </lineage>
</organism>
<dbReference type="EMBL" id="JADBEJ010000005">
    <property type="protein sequence ID" value="MBE1578089.1"/>
    <property type="molecule type" value="Genomic_DNA"/>
</dbReference>
<proteinExistence type="predicted"/>
<sequence>MSRWQEPQAIAELAREITVVRRPNPITALYHWRYEIGALIVLPYALYSLFQAVGPIWGAVVLFGVANWLFYWRSARRFLRDRLRSIVVQHRLRTGFARARVCTLDGKLPVILWTKPRGDEVEVTLFCPAGVGYERIEQRRALLAAACFASDVHVYRHHKRANVVHLSVCTARLRKDVEDTAEDDVTPGLPPARRYAGQPDGAAIPLPGTFAGIPRAARR</sequence>